<reference evidence="2 3" key="1">
    <citation type="submission" date="2018-04" db="EMBL/GenBank/DDBJ databases">
        <title>Novel Campyloabacter and Helicobacter Species and Strains.</title>
        <authorList>
            <person name="Mannion A.J."/>
            <person name="Shen Z."/>
            <person name="Fox J.G."/>
        </authorList>
    </citation>
    <scope>NUCLEOTIDE SEQUENCE [LARGE SCALE GENOMIC DNA]</scope>
    <source>
        <strain evidence="2 3">MIT 12-6600</strain>
    </source>
</reference>
<accession>A0A3D8IMR1</accession>
<dbReference type="Proteomes" id="UP000256514">
    <property type="component" value="Unassembled WGS sequence"/>
</dbReference>
<evidence type="ECO:0000313" key="3">
    <source>
        <dbReference type="Proteomes" id="UP000256514"/>
    </source>
</evidence>
<dbReference type="OrthoDB" id="5324495at2"/>
<organism evidence="2 3">
    <name type="scientific">Helicobacter equorum</name>
    <dbReference type="NCBI Taxonomy" id="361872"/>
    <lineage>
        <taxon>Bacteria</taxon>
        <taxon>Pseudomonadati</taxon>
        <taxon>Campylobacterota</taxon>
        <taxon>Epsilonproteobacteria</taxon>
        <taxon>Campylobacterales</taxon>
        <taxon>Helicobacteraceae</taxon>
        <taxon>Helicobacter</taxon>
    </lineage>
</organism>
<dbReference type="Pfam" id="PF09917">
    <property type="entry name" value="DUF2147"/>
    <property type="match status" value="1"/>
</dbReference>
<proteinExistence type="predicted"/>
<dbReference type="Gene3D" id="2.40.128.520">
    <property type="match status" value="1"/>
</dbReference>
<evidence type="ECO:0000259" key="1">
    <source>
        <dbReference type="Pfam" id="PF09917"/>
    </source>
</evidence>
<name>A0A3D8IMR1_9HELI</name>
<dbReference type="EMBL" id="NXLT01000008">
    <property type="protein sequence ID" value="RDU66196.1"/>
    <property type="molecule type" value="Genomic_DNA"/>
</dbReference>
<evidence type="ECO:0000313" key="2">
    <source>
        <dbReference type="EMBL" id="RDU66196.1"/>
    </source>
</evidence>
<dbReference type="AlphaFoldDB" id="A0A3D8IMR1"/>
<protein>
    <submittedName>
        <fullName evidence="2">DUF2147 domain-containing protein</fullName>
    </submittedName>
</protein>
<feature type="domain" description="DUF2147" evidence="1">
    <location>
        <begin position="25"/>
        <end position="130"/>
    </location>
</feature>
<keyword evidence="3" id="KW-1185">Reference proteome</keyword>
<gene>
    <name evidence="2" type="ORF">CQA54_07660</name>
</gene>
<sequence length="158" mass="17803">MACMFGWSYGAEGLAGFYKTHVGSDGRQAIVEFFYKDGKYYAYGFANVDGSPPKKDSNNKNPALRDRYDRGTIFVYGLEGEGEKYGGGKVYDFHNGEIYYAKVRLNGDTLTLHGSVDKSGMIGVDKVWTRLSNEEVRPYLHLKPSMQDVLKTLKGWQQ</sequence>
<comment type="caution">
    <text evidence="2">The sequence shown here is derived from an EMBL/GenBank/DDBJ whole genome shotgun (WGS) entry which is preliminary data.</text>
</comment>
<dbReference type="InterPro" id="IPR019223">
    <property type="entry name" value="DUF2147"/>
</dbReference>